<protein>
    <recommendedName>
        <fullName evidence="3">RRM domain-containing protein</fullName>
    </recommendedName>
</protein>
<dbReference type="GO" id="GO:0003723">
    <property type="term" value="F:RNA binding"/>
    <property type="evidence" value="ECO:0007669"/>
    <property type="project" value="UniProtKB-UniRule"/>
</dbReference>
<dbReference type="InterPro" id="IPR000504">
    <property type="entry name" value="RRM_dom"/>
</dbReference>
<dbReference type="AlphaFoldDB" id="A0A8S9QHX0"/>
<reference evidence="4" key="1">
    <citation type="submission" date="2019-12" db="EMBL/GenBank/DDBJ databases">
        <title>Genome sequencing and annotation of Brassica cretica.</title>
        <authorList>
            <person name="Studholme D.J."/>
            <person name="Sarris P."/>
        </authorList>
    </citation>
    <scope>NUCLEOTIDE SEQUENCE</scope>
    <source>
        <strain evidence="4">PFS-109/04</strain>
        <tissue evidence="4">Leaf</tissue>
    </source>
</reference>
<dbReference type="Gene3D" id="3.30.70.330">
    <property type="match status" value="1"/>
</dbReference>
<feature type="compositionally biased region" description="Basic residues" evidence="2">
    <location>
        <begin position="315"/>
        <end position="333"/>
    </location>
</feature>
<evidence type="ECO:0000256" key="2">
    <source>
        <dbReference type="SAM" id="MobiDB-lite"/>
    </source>
</evidence>
<organism evidence="4 5">
    <name type="scientific">Brassica cretica</name>
    <name type="common">Mustard</name>
    <dbReference type="NCBI Taxonomy" id="69181"/>
    <lineage>
        <taxon>Eukaryota</taxon>
        <taxon>Viridiplantae</taxon>
        <taxon>Streptophyta</taxon>
        <taxon>Embryophyta</taxon>
        <taxon>Tracheophyta</taxon>
        <taxon>Spermatophyta</taxon>
        <taxon>Magnoliopsida</taxon>
        <taxon>eudicotyledons</taxon>
        <taxon>Gunneridae</taxon>
        <taxon>Pentapetalae</taxon>
        <taxon>rosids</taxon>
        <taxon>malvids</taxon>
        <taxon>Brassicales</taxon>
        <taxon>Brassicaceae</taxon>
        <taxon>Brassiceae</taxon>
        <taxon>Brassica</taxon>
    </lineage>
</organism>
<evidence type="ECO:0000259" key="3">
    <source>
        <dbReference type="PROSITE" id="PS50102"/>
    </source>
</evidence>
<dbReference type="InterPro" id="IPR050441">
    <property type="entry name" value="RBM"/>
</dbReference>
<dbReference type="InterPro" id="IPR035979">
    <property type="entry name" value="RBD_domain_sf"/>
</dbReference>
<feature type="domain" description="RRM" evidence="3">
    <location>
        <begin position="213"/>
        <end position="291"/>
    </location>
</feature>
<feature type="compositionally biased region" description="Low complexity" evidence="2">
    <location>
        <begin position="433"/>
        <end position="448"/>
    </location>
</feature>
<dbReference type="FunFam" id="3.30.70.330:FF:000558">
    <property type="entry name" value="Serine/arginine-rich SC35-like splicing factor SCL30"/>
    <property type="match status" value="1"/>
</dbReference>
<dbReference type="InterPro" id="IPR012677">
    <property type="entry name" value="Nucleotide-bd_a/b_plait_sf"/>
</dbReference>
<accession>A0A8S9QHX0</accession>
<evidence type="ECO:0000313" key="5">
    <source>
        <dbReference type="Proteomes" id="UP000712600"/>
    </source>
</evidence>
<dbReference type="Pfam" id="PF00076">
    <property type="entry name" value="RRM_1"/>
    <property type="match status" value="1"/>
</dbReference>
<sequence>MDFVCSPNSKDVKPWSSDPLSVLRRRCSDTAEFMEGLCDMNLREETLGQASSVRVVSPHVLLLRDDVLMARQAKTEPKMEVIPMSAAVTLRLSRITGRTVAAPPLGPPPAPRLWLASESAARDEVLAKERLSSSKSNVDSHELSSFLEVACFPETNAGDASPPSEDNNLVMSRRYSPPYYSPPRRGYGGRGRSPPPPPRRGYGGGGRKGSSHGSLLVRNIPLDCRPEELRVPFERFGPVRDVYIPRDYYSGEPRGFAFVEFVDAYDAGEAQRSMNRRIFGGREITVVVASESRKRPEEMRVKTRTRSREPSGSRGRSHGRSRSRSISRSRSPRRPSDSRNRRRSRSYSPAPRRRGADYSASPRRRQEERPRSPLRSPPRGEGDAKYSRRSYSPGHEGAAAAAGDRDANGDNDTREKPDYEPEERRRGGREVSRSPSGSRSRSVEASPR</sequence>
<keyword evidence="1" id="KW-0694">RNA-binding</keyword>
<evidence type="ECO:0000313" key="4">
    <source>
        <dbReference type="EMBL" id="KAF3553702.1"/>
    </source>
</evidence>
<gene>
    <name evidence="4" type="ORF">F2Q69_00015103</name>
</gene>
<comment type="caution">
    <text evidence="4">The sequence shown here is derived from an EMBL/GenBank/DDBJ whole genome shotgun (WGS) entry which is preliminary data.</text>
</comment>
<dbReference type="EMBL" id="QGKX02000996">
    <property type="protein sequence ID" value="KAF3553702.1"/>
    <property type="molecule type" value="Genomic_DNA"/>
</dbReference>
<feature type="region of interest" description="Disordered" evidence="2">
    <location>
        <begin position="290"/>
        <end position="448"/>
    </location>
</feature>
<dbReference type="Proteomes" id="UP000712600">
    <property type="component" value="Unassembled WGS sequence"/>
</dbReference>
<dbReference type="SMART" id="SM00360">
    <property type="entry name" value="RRM"/>
    <property type="match status" value="1"/>
</dbReference>
<name>A0A8S9QHX0_BRACR</name>
<feature type="compositionally biased region" description="Low complexity" evidence="2">
    <location>
        <begin position="172"/>
        <end position="185"/>
    </location>
</feature>
<feature type="compositionally biased region" description="Basic and acidic residues" evidence="2">
    <location>
        <begin position="403"/>
        <end position="432"/>
    </location>
</feature>
<feature type="region of interest" description="Disordered" evidence="2">
    <location>
        <begin position="154"/>
        <end position="214"/>
    </location>
</feature>
<evidence type="ECO:0000256" key="1">
    <source>
        <dbReference type="PROSITE-ProRule" id="PRU00176"/>
    </source>
</evidence>
<proteinExistence type="predicted"/>
<feature type="compositionally biased region" description="Basic and acidic residues" evidence="2">
    <location>
        <begin position="291"/>
        <end position="311"/>
    </location>
</feature>
<dbReference type="PANTHER" id="PTHR48034">
    <property type="entry name" value="TRANSFORMER-2 SEX-DETERMINING PROTEIN-RELATED"/>
    <property type="match status" value="1"/>
</dbReference>
<dbReference type="PROSITE" id="PS50102">
    <property type="entry name" value="RRM"/>
    <property type="match status" value="1"/>
</dbReference>
<dbReference type="SUPFAM" id="SSF54928">
    <property type="entry name" value="RNA-binding domain, RBD"/>
    <property type="match status" value="1"/>
</dbReference>